<keyword evidence="4 6" id="KW-0472">Membrane</keyword>
<evidence type="ECO:0000256" key="6">
    <source>
        <dbReference type="SAM" id="Phobius"/>
    </source>
</evidence>
<keyword evidence="8" id="KW-1185">Reference proteome</keyword>
<evidence type="ECO:0000256" key="5">
    <source>
        <dbReference type="SAM" id="MobiDB-lite"/>
    </source>
</evidence>
<keyword evidence="2 6" id="KW-0812">Transmembrane</keyword>
<name>A0A1G4J1C6_9SACH</name>
<feature type="transmembrane region" description="Helical" evidence="6">
    <location>
        <begin position="137"/>
        <end position="165"/>
    </location>
</feature>
<feature type="transmembrane region" description="Helical" evidence="6">
    <location>
        <begin position="171"/>
        <end position="190"/>
    </location>
</feature>
<dbReference type="PANTHER" id="PTHR28013:SF3">
    <property type="entry name" value="PROTEIN DCV1-RELATED"/>
    <property type="match status" value="1"/>
</dbReference>
<dbReference type="Pfam" id="PF06687">
    <property type="entry name" value="SUR7"/>
    <property type="match status" value="1"/>
</dbReference>
<dbReference type="GO" id="GO:0005886">
    <property type="term" value="C:plasma membrane"/>
    <property type="evidence" value="ECO:0007669"/>
    <property type="project" value="InterPro"/>
</dbReference>
<evidence type="ECO:0000313" key="8">
    <source>
        <dbReference type="Proteomes" id="UP000191144"/>
    </source>
</evidence>
<gene>
    <name evidence="7" type="ORF">LAME_0C04236G</name>
</gene>
<evidence type="ECO:0000256" key="1">
    <source>
        <dbReference type="ARBA" id="ARBA00004141"/>
    </source>
</evidence>
<protein>
    <submittedName>
        <fullName evidence="7">LAME_0C04236g1_1</fullName>
    </submittedName>
</protein>
<evidence type="ECO:0000256" key="4">
    <source>
        <dbReference type="ARBA" id="ARBA00023136"/>
    </source>
</evidence>
<evidence type="ECO:0000256" key="3">
    <source>
        <dbReference type="ARBA" id="ARBA00022989"/>
    </source>
</evidence>
<evidence type="ECO:0000256" key="2">
    <source>
        <dbReference type="ARBA" id="ARBA00022692"/>
    </source>
</evidence>
<feature type="transmembrane region" description="Helical" evidence="6">
    <location>
        <begin position="105"/>
        <end position="125"/>
    </location>
</feature>
<dbReference type="OrthoDB" id="2354757at2759"/>
<organism evidence="7 8">
    <name type="scientific">Lachancea meyersii CBS 8951</name>
    <dbReference type="NCBI Taxonomy" id="1266667"/>
    <lineage>
        <taxon>Eukaryota</taxon>
        <taxon>Fungi</taxon>
        <taxon>Dikarya</taxon>
        <taxon>Ascomycota</taxon>
        <taxon>Saccharomycotina</taxon>
        <taxon>Saccharomycetes</taxon>
        <taxon>Saccharomycetales</taxon>
        <taxon>Saccharomycetaceae</taxon>
        <taxon>Lachancea</taxon>
    </lineage>
</organism>
<proteinExistence type="predicted"/>
<dbReference type="Proteomes" id="UP000191144">
    <property type="component" value="Chromosome C"/>
</dbReference>
<dbReference type="InterPro" id="IPR009571">
    <property type="entry name" value="SUR7/Rim9-like_fungi"/>
</dbReference>
<feature type="region of interest" description="Disordered" evidence="5">
    <location>
        <begin position="216"/>
        <end position="241"/>
    </location>
</feature>
<comment type="subcellular location">
    <subcellularLocation>
        <location evidence="1">Membrane</location>
        <topology evidence="1">Multi-pass membrane protein</topology>
    </subcellularLocation>
</comment>
<reference evidence="8" key="1">
    <citation type="submission" date="2016-03" db="EMBL/GenBank/DDBJ databases">
        <authorList>
            <person name="Devillers Hugo."/>
        </authorList>
    </citation>
    <scope>NUCLEOTIDE SEQUENCE [LARGE SCALE GENOMIC DNA]</scope>
</reference>
<dbReference type="EMBL" id="LT598479">
    <property type="protein sequence ID" value="SCU83177.1"/>
    <property type="molecule type" value="Genomic_DNA"/>
</dbReference>
<dbReference type="PANTHER" id="PTHR28013">
    <property type="entry name" value="PROTEIN DCV1-RELATED"/>
    <property type="match status" value="1"/>
</dbReference>
<dbReference type="AlphaFoldDB" id="A0A1G4J1C6"/>
<sequence>MLSKLRLFICALTTIAVVFQVLPVISMPLVTSIHLSRYNGRLFGVFGWCTVSTGVCTPPRIGYSMQCATAGTSSADVMADSGCDSKDFAGDFLPSRAKRAISKLLVVHPMSLFFAATLWLMTVALNTQKFARSRRALVCAVLWSLPTVFLSLLSFLVDVLLFIPFLAWPGWLLLVSTVLIAVASCIMCGVRRSVSLQKYERLRNKDVIEFFPMQSDKLQSEESQTQQELPLERPDRVHRPG</sequence>
<keyword evidence="3 6" id="KW-1133">Transmembrane helix</keyword>
<dbReference type="GO" id="GO:0035838">
    <property type="term" value="C:growing cell tip"/>
    <property type="evidence" value="ECO:0007669"/>
    <property type="project" value="TreeGrafter"/>
</dbReference>
<dbReference type="GO" id="GO:0032153">
    <property type="term" value="C:cell division site"/>
    <property type="evidence" value="ECO:0007669"/>
    <property type="project" value="TreeGrafter"/>
</dbReference>
<feature type="compositionally biased region" description="Basic and acidic residues" evidence="5">
    <location>
        <begin position="230"/>
        <end position="241"/>
    </location>
</feature>
<accession>A0A1G4J1C6</accession>
<dbReference type="InterPro" id="IPR051380">
    <property type="entry name" value="pH-response_reg_palI/RIM9"/>
</dbReference>
<evidence type="ECO:0000313" key="7">
    <source>
        <dbReference type="EMBL" id="SCU83177.1"/>
    </source>
</evidence>